<dbReference type="InterPro" id="IPR008615">
    <property type="entry name" value="FNIP"/>
</dbReference>
<reference evidence="1 2" key="1">
    <citation type="journal article" date="2011" name="Genome Res.">
        <title>Phylogeny-wide analysis of social amoeba genomes highlights ancient origins for complex intercellular communication.</title>
        <authorList>
            <person name="Heidel A.J."/>
            <person name="Lawal H.M."/>
            <person name="Felder M."/>
            <person name="Schilde C."/>
            <person name="Helps N.R."/>
            <person name="Tunggal B."/>
            <person name="Rivero F."/>
            <person name="John U."/>
            <person name="Schleicher M."/>
            <person name="Eichinger L."/>
            <person name="Platzer M."/>
            <person name="Noegel A.A."/>
            <person name="Schaap P."/>
            <person name="Gloeckner G."/>
        </authorList>
    </citation>
    <scope>NUCLEOTIDE SEQUENCE [LARGE SCALE GENOMIC DNA]</scope>
    <source>
        <strain evidence="2">ATCC 26659 / Pp 5 / PN500</strain>
    </source>
</reference>
<name>D3BTT6_HETP5</name>
<sequence length="570" mass="65481">MKVDINYFEYNRLEDILVSVEIIKIFGIVELQRYNRSDRYLIFNGLTHAQSQLIYNRSNHVTLRSYQLQFQQISDIQSCNLMICDHSKALDKSTTKFYDYIIDTLINLKNILIQTVSQMKNTDNLSEKILLNVKSVYIRLIWLDNYKFNISDSSIIELKCFSENLKILAGSLPNTLEKISIYNTFNANVLPNSIRTMTVDREEQDFIPGLFPQSLESLYLSLYRNTLAEHCLPHNLKLLNIGTFHKPDDYIIDVGHLPRSLETLHLDYDFAGQTENLSMLSQFQSLTTIDGCSLEWIDSLPPSVTNLTFSCMILDDGYIEPGVIPSTITSLDFGGMTDFKLKPGSIPSSVISLTLPDYQHRMEAGIIPIGVKLLDITVELDDFSVECIPNTVESLKISIYFGSDNSKPKLLDFYVLPSIKILLVIGERKISRFPPNLESLRLAGDGKLLYSSLPPTLKKLKLDCTYLINDTLNDNSRHHHQPKRLIMKVDSFYFNENRLEDLPFSVEIIQIDRNVELRRFNGSSSIFIGYNREYPVNGGFIESTEQLRDLIRNKVLERNIDNDKITRFIT</sequence>
<dbReference type="PANTHER" id="PTHR32134">
    <property type="entry name" value="FNIP REPEAT-CONTAINING PROTEIN"/>
    <property type="match status" value="1"/>
</dbReference>
<dbReference type="Pfam" id="PF05725">
    <property type="entry name" value="FNIP"/>
    <property type="match status" value="2"/>
</dbReference>
<dbReference type="STRING" id="670386.D3BTT6"/>
<organism evidence="1 2">
    <name type="scientific">Heterostelium pallidum (strain ATCC 26659 / Pp 5 / PN500)</name>
    <name type="common">Cellular slime mold</name>
    <name type="synonym">Polysphondylium pallidum</name>
    <dbReference type="NCBI Taxonomy" id="670386"/>
    <lineage>
        <taxon>Eukaryota</taxon>
        <taxon>Amoebozoa</taxon>
        <taxon>Evosea</taxon>
        <taxon>Eumycetozoa</taxon>
        <taxon>Dictyostelia</taxon>
        <taxon>Acytosteliales</taxon>
        <taxon>Acytosteliaceae</taxon>
        <taxon>Heterostelium</taxon>
    </lineage>
</organism>
<dbReference type="PANTHER" id="PTHR32134:SF92">
    <property type="entry name" value="FNIP REPEAT-CONTAINING PROTEIN"/>
    <property type="match status" value="1"/>
</dbReference>
<dbReference type="InParanoid" id="D3BTT6"/>
<dbReference type="AlphaFoldDB" id="D3BTT6"/>
<dbReference type="Proteomes" id="UP000001396">
    <property type="component" value="Unassembled WGS sequence"/>
</dbReference>
<gene>
    <name evidence="1" type="ORF">PPL_11196</name>
</gene>
<evidence type="ECO:0008006" key="3">
    <source>
        <dbReference type="Google" id="ProtNLM"/>
    </source>
</evidence>
<dbReference type="GeneID" id="31366664"/>
<dbReference type="InterPro" id="IPR051251">
    <property type="entry name" value="STK_FNIP-Repeat"/>
</dbReference>
<dbReference type="RefSeq" id="XP_020427256.1">
    <property type="nucleotide sequence ID" value="XM_020581953.1"/>
</dbReference>
<dbReference type="FunCoup" id="D3BTT6">
    <property type="interactions" value="933"/>
</dbReference>
<accession>D3BTT6</accession>
<evidence type="ECO:0000313" key="2">
    <source>
        <dbReference type="Proteomes" id="UP000001396"/>
    </source>
</evidence>
<dbReference type="EMBL" id="ADBJ01000056">
    <property type="protein sequence ID" value="EFA75122.1"/>
    <property type="molecule type" value="Genomic_DNA"/>
</dbReference>
<comment type="caution">
    <text evidence="1">The sequence shown here is derived from an EMBL/GenBank/DDBJ whole genome shotgun (WGS) entry which is preliminary data.</text>
</comment>
<proteinExistence type="predicted"/>
<protein>
    <recommendedName>
        <fullName evidence="3">FNIP repeat-containing protein</fullName>
    </recommendedName>
</protein>
<evidence type="ECO:0000313" key="1">
    <source>
        <dbReference type="EMBL" id="EFA75122.1"/>
    </source>
</evidence>
<keyword evidence="2" id="KW-1185">Reference proteome</keyword>